<feature type="region of interest" description="Disordered" evidence="1">
    <location>
        <begin position="1"/>
        <end position="23"/>
    </location>
</feature>
<evidence type="ECO:0000256" key="1">
    <source>
        <dbReference type="SAM" id="MobiDB-lite"/>
    </source>
</evidence>
<reference evidence="2" key="1">
    <citation type="submission" date="2023-07" db="EMBL/GenBank/DDBJ databases">
        <title>draft genome sequence of fig (Ficus carica).</title>
        <authorList>
            <person name="Takahashi T."/>
            <person name="Nishimura K."/>
        </authorList>
    </citation>
    <scope>NUCLEOTIDE SEQUENCE</scope>
</reference>
<organism evidence="2 3">
    <name type="scientific">Ficus carica</name>
    <name type="common">Common fig</name>
    <dbReference type="NCBI Taxonomy" id="3494"/>
    <lineage>
        <taxon>Eukaryota</taxon>
        <taxon>Viridiplantae</taxon>
        <taxon>Streptophyta</taxon>
        <taxon>Embryophyta</taxon>
        <taxon>Tracheophyta</taxon>
        <taxon>Spermatophyta</taxon>
        <taxon>Magnoliopsida</taxon>
        <taxon>eudicotyledons</taxon>
        <taxon>Gunneridae</taxon>
        <taxon>Pentapetalae</taxon>
        <taxon>rosids</taxon>
        <taxon>fabids</taxon>
        <taxon>Rosales</taxon>
        <taxon>Moraceae</taxon>
        <taxon>Ficeae</taxon>
        <taxon>Ficus</taxon>
    </lineage>
</organism>
<accession>A0AA87YY33</accession>
<proteinExistence type="predicted"/>
<feature type="compositionally biased region" description="Polar residues" evidence="1">
    <location>
        <begin position="7"/>
        <end position="23"/>
    </location>
</feature>
<sequence length="97" mass="10358">MDIPCSLSDTYSQTSCGANSSHFPSRGKPCVFTYSEIIALSHKTLPRASETPCTLSGSILIAQRSLLHNSTDDNREGLLESYHDGVENALGGSIDIA</sequence>
<dbReference type="EMBL" id="BTGU01001337">
    <property type="protein sequence ID" value="GMN21754.1"/>
    <property type="molecule type" value="Genomic_DNA"/>
</dbReference>
<evidence type="ECO:0000313" key="2">
    <source>
        <dbReference type="EMBL" id="GMN21754.1"/>
    </source>
</evidence>
<name>A0AA87YY33_FICCA</name>
<dbReference type="AlphaFoldDB" id="A0AA87YY33"/>
<evidence type="ECO:0000313" key="3">
    <source>
        <dbReference type="Proteomes" id="UP001187192"/>
    </source>
</evidence>
<keyword evidence="3" id="KW-1185">Reference proteome</keyword>
<protein>
    <submittedName>
        <fullName evidence="2">Uncharacterized protein</fullName>
    </submittedName>
</protein>
<comment type="caution">
    <text evidence="2">The sequence shown here is derived from an EMBL/GenBank/DDBJ whole genome shotgun (WGS) entry which is preliminary data.</text>
</comment>
<gene>
    <name evidence="2" type="ORF">TIFTF001_040104</name>
</gene>
<dbReference type="Proteomes" id="UP001187192">
    <property type="component" value="Unassembled WGS sequence"/>
</dbReference>